<gene>
    <name evidence="1" type="ORF">DKG74_15905</name>
</gene>
<protein>
    <submittedName>
        <fullName evidence="1">Uncharacterized protein</fullName>
    </submittedName>
</protein>
<dbReference type="AlphaFoldDB" id="A0A317DZF1"/>
<evidence type="ECO:0000313" key="2">
    <source>
        <dbReference type="Proteomes" id="UP000245461"/>
    </source>
</evidence>
<keyword evidence="2" id="KW-1185">Reference proteome</keyword>
<evidence type="ECO:0000313" key="1">
    <source>
        <dbReference type="EMBL" id="PWR20167.1"/>
    </source>
</evidence>
<dbReference type="OrthoDB" id="7360873at2"/>
<dbReference type="Proteomes" id="UP000245461">
    <property type="component" value="Unassembled WGS sequence"/>
</dbReference>
<accession>A0A317DZF1</accession>
<sequence>MPTESRSIAFSPQEIVTAVADFHVRRKLPIPKGKVVGLEFSPPPDIEGTFQILADGADTPANFVLNSTTLAAALVFYCINRSIPLPALATKQLRRKGDGLELVVSNMRRG</sequence>
<comment type="caution">
    <text evidence="1">The sequence shown here is derived from an EMBL/GenBank/DDBJ whole genome shotgun (WGS) entry which is preliminary data.</text>
</comment>
<reference evidence="1 2" key="1">
    <citation type="submission" date="2018-05" db="EMBL/GenBank/DDBJ databases">
        <title>Zavarzinia sp. HR-AS.</title>
        <authorList>
            <person name="Lee Y."/>
            <person name="Jeon C.O."/>
        </authorList>
    </citation>
    <scope>NUCLEOTIDE SEQUENCE [LARGE SCALE GENOMIC DNA]</scope>
    <source>
        <strain evidence="1 2">HR-AS</strain>
    </source>
</reference>
<dbReference type="EMBL" id="QGLE01000010">
    <property type="protein sequence ID" value="PWR20167.1"/>
    <property type="molecule type" value="Genomic_DNA"/>
</dbReference>
<organism evidence="1 2">
    <name type="scientific">Zavarzinia aquatilis</name>
    <dbReference type="NCBI Taxonomy" id="2211142"/>
    <lineage>
        <taxon>Bacteria</taxon>
        <taxon>Pseudomonadati</taxon>
        <taxon>Pseudomonadota</taxon>
        <taxon>Alphaproteobacteria</taxon>
        <taxon>Rhodospirillales</taxon>
        <taxon>Zavarziniaceae</taxon>
        <taxon>Zavarzinia</taxon>
    </lineage>
</organism>
<name>A0A317DZF1_9PROT</name>
<proteinExistence type="predicted"/>
<dbReference type="RefSeq" id="WP_109907165.1">
    <property type="nucleotide sequence ID" value="NZ_QGLE01000010.1"/>
</dbReference>